<protein>
    <submittedName>
        <fullName evidence="4">Rab-GTPase-TBC domain containing protein, putative</fullName>
    </submittedName>
</protein>
<dbReference type="SMART" id="SM00164">
    <property type="entry name" value="TBC"/>
    <property type="match status" value="1"/>
</dbReference>
<dbReference type="PROSITE" id="PS50086">
    <property type="entry name" value="TBC_RABGAP"/>
    <property type="match status" value="1"/>
</dbReference>
<evidence type="ECO:0000313" key="4">
    <source>
        <dbReference type="EMBL" id="AYU78746.1"/>
    </source>
</evidence>
<dbReference type="VEuPathDB" id="TriTrypDB:LdCL_220010300"/>
<dbReference type="Gene3D" id="1.10.8.270">
    <property type="entry name" value="putative rabgap domain of human tbc1 domain family member 14 like domains"/>
    <property type="match status" value="1"/>
</dbReference>
<dbReference type="InterPro" id="IPR035969">
    <property type="entry name" value="Rab-GAP_TBC_sf"/>
</dbReference>
<feature type="region of interest" description="Disordered" evidence="2">
    <location>
        <begin position="255"/>
        <end position="277"/>
    </location>
</feature>
<accession>A0A3Q8IB51</accession>
<feature type="domain" description="Rab-GAP TBC" evidence="3">
    <location>
        <begin position="755"/>
        <end position="990"/>
    </location>
</feature>
<evidence type="ECO:0000313" key="5">
    <source>
        <dbReference type="Proteomes" id="UP000274082"/>
    </source>
</evidence>
<dbReference type="Pfam" id="PF00566">
    <property type="entry name" value="RabGAP-TBC"/>
    <property type="match status" value="1"/>
</dbReference>
<feature type="compositionally biased region" description="Basic and acidic residues" evidence="2">
    <location>
        <begin position="615"/>
        <end position="630"/>
    </location>
</feature>
<proteinExistence type="predicted"/>
<dbReference type="OrthoDB" id="10264062at2759"/>
<feature type="region of interest" description="Disordered" evidence="2">
    <location>
        <begin position="614"/>
        <end position="654"/>
    </location>
</feature>
<organism evidence="4 5">
    <name type="scientific">Leishmania donovani</name>
    <dbReference type="NCBI Taxonomy" id="5661"/>
    <lineage>
        <taxon>Eukaryota</taxon>
        <taxon>Discoba</taxon>
        <taxon>Euglenozoa</taxon>
        <taxon>Kinetoplastea</taxon>
        <taxon>Metakinetoplastina</taxon>
        <taxon>Trypanosomatida</taxon>
        <taxon>Trypanosomatidae</taxon>
        <taxon>Leishmaniinae</taxon>
        <taxon>Leishmania</taxon>
    </lineage>
</organism>
<dbReference type="EMBL" id="CP029521">
    <property type="protein sequence ID" value="AYU78746.1"/>
    <property type="molecule type" value="Genomic_DNA"/>
</dbReference>
<dbReference type="PANTHER" id="PTHR22957">
    <property type="entry name" value="TBC1 DOMAIN FAMILY MEMBER GTPASE-ACTIVATING PROTEIN"/>
    <property type="match status" value="1"/>
</dbReference>
<dbReference type="InterPro" id="IPR000195">
    <property type="entry name" value="Rab-GAP-TBC_dom"/>
</dbReference>
<feature type="region of interest" description="Disordered" evidence="2">
    <location>
        <begin position="707"/>
        <end position="733"/>
    </location>
</feature>
<dbReference type="FunFam" id="1.10.472.80:FF:000151">
    <property type="entry name" value="Rab-GTPase-TBC_domain_containing_protein_-_putative"/>
    <property type="match status" value="1"/>
</dbReference>
<gene>
    <name evidence="4" type="ORF">LdCL_220010300</name>
</gene>
<reference evidence="4 5" key="1">
    <citation type="journal article" date="2018" name="Sci. Rep.">
        <title>A complete Leishmania donovani reference genome identifies novel genetic variations associated with virulence.</title>
        <authorList>
            <person name="Lypaczewski P."/>
            <person name="Hoshizaki J."/>
            <person name="Zhang W.-W."/>
            <person name="McCall L.-I."/>
            <person name="Torcivia-Rodriguez J."/>
            <person name="Simonyan V."/>
            <person name="Kaur A."/>
            <person name="Dewar K."/>
            <person name="Matlashewski G."/>
        </authorList>
    </citation>
    <scope>NUCLEOTIDE SEQUENCE [LARGE SCALE GENOMIC DNA]</scope>
    <source>
        <strain evidence="4 5">LdCL</strain>
    </source>
</reference>
<feature type="region of interest" description="Disordered" evidence="2">
    <location>
        <begin position="503"/>
        <end position="564"/>
    </location>
</feature>
<feature type="compositionally biased region" description="Polar residues" evidence="2">
    <location>
        <begin position="708"/>
        <end position="725"/>
    </location>
</feature>
<dbReference type="Proteomes" id="UP000274082">
    <property type="component" value="Chromosome 22"/>
</dbReference>
<evidence type="ECO:0000256" key="1">
    <source>
        <dbReference type="ARBA" id="ARBA00022468"/>
    </source>
</evidence>
<keyword evidence="1" id="KW-0343">GTPase activation</keyword>
<keyword evidence="5" id="KW-1185">Reference proteome</keyword>
<name>A0A3Q8IB51_LEIDO</name>
<evidence type="ECO:0000259" key="3">
    <source>
        <dbReference type="PROSITE" id="PS50086"/>
    </source>
</evidence>
<dbReference type="PANTHER" id="PTHR22957:SF502">
    <property type="entry name" value="SMALL G PROTEIN SIGNALING MODULATOR 2-RELATED"/>
    <property type="match status" value="1"/>
</dbReference>
<feature type="compositionally biased region" description="Low complexity" evidence="2">
    <location>
        <begin position="256"/>
        <end position="275"/>
    </location>
</feature>
<dbReference type="SUPFAM" id="SSF47923">
    <property type="entry name" value="Ypt/Rab-GAP domain of gyp1p"/>
    <property type="match status" value="2"/>
</dbReference>
<feature type="compositionally biased region" description="Low complexity" evidence="2">
    <location>
        <begin position="541"/>
        <end position="553"/>
    </location>
</feature>
<evidence type="ECO:0000256" key="2">
    <source>
        <dbReference type="SAM" id="MobiDB-lite"/>
    </source>
</evidence>
<dbReference type="VEuPathDB" id="TriTrypDB:LDHU3_22.0710"/>
<feature type="compositionally biased region" description="Polar residues" evidence="2">
    <location>
        <begin position="637"/>
        <end position="654"/>
    </location>
</feature>
<dbReference type="VEuPathDB" id="TriTrypDB:LdBPK_220400.1"/>
<dbReference type="GO" id="GO:0005096">
    <property type="term" value="F:GTPase activator activity"/>
    <property type="evidence" value="ECO:0007669"/>
    <property type="project" value="UniProtKB-KW"/>
</dbReference>
<dbReference type="Gene3D" id="1.10.472.80">
    <property type="entry name" value="Ypt/Rab-GAP domain of gyp1p, domain 3"/>
    <property type="match status" value="1"/>
</dbReference>
<dbReference type="AlphaFoldDB" id="A0A3Q8IB51"/>
<sequence length="1134" mass="120536">MSLSAQGLLKFLNQKHRRYEVFEQISLAETASGAAPSSRCVLRGSVVVPEADNDSAGGGGITRVIPTATAVMRTPSPQLLQLPWSPSQPQASTPTQAHGTMYVCELPEDTWGSISAVTATPAPSQRQFAFANEAAAFCASPSPGFVDAGDGAVGASSVQASPTTAMVTVINTLDQTDHTEEMRQGPERLSNHDTNAPTSDLGAGSVAAVEGIQLPQLSSPTGQGVMELPASPQALQTAGEDVRSALNATPVRCRGADANAAPPQSSQSQPPGAAAVEASVGKQNNTVTVVLWVAGVAAATGAVDSTDMGQAGDTPYTLAAAPLATPSLRRDLQHLTSTATAPQKAAAAAGTAAESTEDIAGSSTKTLGCLCFAVRDIHEAESNDTDMLTPRDRRVQMLTLQLESGAAAYAAKCPSDVFVRVGSNSLGCALTSPSGISGGAAAISSRRSAPTMSFSFVFHKGGITRCMAALRQHSPGLVYAYRGSRNNLSLLLLDGANGVTGADGISTSSPSRIRGAATPSELQASHGARRLGSAHLGLPLSPAGRSTSSASAPPAQPPEGELHGWRKRLSTRALFRSGARGVGGLLSHYTSNLRYEAMSAVAPHWPSALTGFEQEAGHTDDPRGRGDRRVGSATRAWASTTNSPDETQDYSSASSFEDLTDEMTAIRLGACYSPPRPVLPLDGGSRAPSPVTAADWELVFDVPPEQQRYPQQHGNAPENHSTHGATSAALPPQTRRLNADRWRAFRQAVYERGGLGDSSVRFEVWCYLLGAYRVGSTEVEQAEALRNDEALYTRLTSQWKSFLPEQEAHFATYRYAKQSIVKDVQRTDRTHPAFREDDSDMLRVLQELLLAHVMLDMDLGYSQGMSDVAAVVLLAALPSLPPAPHLSLASEAAVFMCFRKILSEHMSANFVIEGRTAGAPYAAVKGLQRKLYQAQVLTRHFHPGLYTHLKKNCMADDMSFCFRWILVCFKRDLPSIEDTMRFWDVLFACPYTTAYEVVVTVALLGALAAQIITHIQAYETLLQFANGLSREISLDQILVCARAFYENVCVAEARELRRRLRLQAAEASARTRGSTATGGAGEPLPGWYVGPHSKEAAVAAVVPAGKADDDDDESDYFPSVEDMVALFLKTDGPL</sequence>